<dbReference type="PROSITE" id="PS00108">
    <property type="entry name" value="PROTEIN_KINASE_ST"/>
    <property type="match status" value="1"/>
</dbReference>
<comment type="caution">
    <text evidence="12">The sequence shown here is derived from an EMBL/GenBank/DDBJ whole genome shotgun (WGS) entry which is preliminary data.</text>
</comment>
<keyword evidence="13" id="KW-1185">Reference proteome</keyword>
<gene>
    <name evidence="12" type="ORF">J8A68_003399</name>
</gene>
<dbReference type="PANTHER" id="PTHR24343:SF137">
    <property type="entry name" value="SERINE_THREONINE-PROTEIN KINASE HRK1"/>
    <property type="match status" value="1"/>
</dbReference>
<dbReference type="PANTHER" id="PTHR24343">
    <property type="entry name" value="SERINE/THREONINE KINASE"/>
    <property type="match status" value="1"/>
</dbReference>
<dbReference type="AlphaFoldDB" id="A0A8J5Q9A3"/>
<dbReference type="EC" id="2.7.11.1" evidence="1"/>
<comment type="catalytic activity">
    <reaction evidence="8">
        <text>L-seryl-[protein] + ATP = O-phospho-L-seryl-[protein] + ADP + H(+)</text>
        <dbReference type="Rhea" id="RHEA:17989"/>
        <dbReference type="Rhea" id="RHEA-COMP:9863"/>
        <dbReference type="Rhea" id="RHEA-COMP:11604"/>
        <dbReference type="ChEBI" id="CHEBI:15378"/>
        <dbReference type="ChEBI" id="CHEBI:29999"/>
        <dbReference type="ChEBI" id="CHEBI:30616"/>
        <dbReference type="ChEBI" id="CHEBI:83421"/>
        <dbReference type="ChEBI" id="CHEBI:456216"/>
        <dbReference type="EC" id="2.7.11.1"/>
    </reaction>
</comment>
<keyword evidence="6 9" id="KW-0067">ATP-binding</keyword>
<dbReference type="GO" id="GO:0030447">
    <property type="term" value="P:filamentous growth"/>
    <property type="evidence" value="ECO:0007669"/>
    <property type="project" value="UniProtKB-ARBA"/>
</dbReference>
<dbReference type="PROSITE" id="PS50011">
    <property type="entry name" value="PROTEIN_KINASE_DOM"/>
    <property type="match status" value="1"/>
</dbReference>
<evidence type="ECO:0000256" key="1">
    <source>
        <dbReference type="ARBA" id="ARBA00012513"/>
    </source>
</evidence>
<evidence type="ECO:0000256" key="4">
    <source>
        <dbReference type="ARBA" id="ARBA00022741"/>
    </source>
</evidence>
<dbReference type="Pfam" id="PF00069">
    <property type="entry name" value="Pkinase"/>
    <property type="match status" value="1"/>
</dbReference>
<name>A0A8J5Q9A3_9ASCO</name>
<feature type="region of interest" description="Disordered" evidence="10">
    <location>
        <begin position="425"/>
        <end position="469"/>
    </location>
</feature>
<evidence type="ECO:0000256" key="3">
    <source>
        <dbReference type="ARBA" id="ARBA00022679"/>
    </source>
</evidence>
<evidence type="ECO:0000313" key="13">
    <source>
        <dbReference type="Proteomes" id="UP000694255"/>
    </source>
</evidence>
<dbReference type="SMART" id="SM00220">
    <property type="entry name" value="S_TKc"/>
    <property type="match status" value="1"/>
</dbReference>
<reference evidence="12 13" key="1">
    <citation type="journal article" date="2021" name="DNA Res.">
        <title>Genome analysis of Candida subhashii reveals its hybrid nature and dual mitochondrial genome conformations.</title>
        <authorList>
            <person name="Mixao V."/>
            <person name="Hegedusova E."/>
            <person name="Saus E."/>
            <person name="Pryszcz L.P."/>
            <person name="Cillingova A."/>
            <person name="Nosek J."/>
            <person name="Gabaldon T."/>
        </authorList>
    </citation>
    <scope>NUCLEOTIDE SEQUENCE [LARGE SCALE GENOMIC DNA]</scope>
    <source>
        <strain evidence="12 13">CBS 10753</strain>
    </source>
</reference>
<evidence type="ECO:0000256" key="6">
    <source>
        <dbReference type="ARBA" id="ARBA00022840"/>
    </source>
</evidence>
<dbReference type="GO" id="GO:0005829">
    <property type="term" value="C:cytosol"/>
    <property type="evidence" value="ECO:0007669"/>
    <property type="project" value="TreeGrafter"/>
</dbReference>
<feature type="compositionally biased region" description="Gly residues" evidence="10">
    <location>
        <begin position="77"/>
        <end position="94"/>
    </location>
</feature>
<keyword evidence="3" id="KW-0808">Transferase</keyword>
<evidence type="ECO:0000256" key="7">
    <source>
        <dbReference type="ARBA" id="ARBA00047899"/>
    </source>
</evidence>
<keyword evidence="4 9" id="KW-0547">Nucleotide-binding</keyword>
<dbReference type="EMBL" id="JAGSYN010000150">
    <property type="protein sequence ID" value="KAG7663089.1"/>
    <property type="molecule type" value="Genomic_DNA"/>
</dbReference>
<dbReference type="InterPro" id="IPR008271">
    <property type="entry name" value="Ser/Thr_kinase_AS"/>
</dbReference>
<evidence type="ECO:0000256" key="5">
    <source>
        <dbReference type="ARBA" id="ARBA00022777"/>
    </source>
</evidence>
<evidence type="ECO:0000259" key="11">
    <source>
        <dbReference type="PROSITE" id="PS50011"/>
    </source>
</evidence>
<organism evidence="12 13">
    <name type="scientific">[Candida] subhashii</name>
    <dbReference type="NCBI Taxonomy" id="561895"/>
    <lineage>
        <taxon>Eukaryota</taxon>
        <taxon>Fungi</taxon>
        <taxon>Dikarya</taxon>
        <taxon>Ascomycota</taxon>
        <taxon>Saccharomycotina</taxon>
        <taxon>Pichiomycetes</taxon>
        <taxon>Debaryomycetaceae</taxon>
        <taxon>Spathaspora</taxon>
    </lineage>
</organism>
<feature type="domain" description="Protein kinase" evidence="11">
    <location>
        <begin position="158"/>
        <end position="504"/>
    </location>
</feature>
<feature type="compositionally biased region" description="Low complexity" evidence="10">
    <location>
        <begin position="95"/>
        <end position="116"/>
    </location>
</feature>
<protein>
    <recommendedName>
        <fullName evidence="1">non-specific serine/threonine protein kinase</fullName>
        <ecNumber evidence="1">2.7.11.1</ecNumber>
    </recommendedName>
</protein>
<dbReference type="RefSeq" id="XP_049263322.1">
    <property type="nucleotide sequence ID" value="XM_049407251.1"/>
</dbReference>
<keyword evidence="5" id="KW-0418">Kinase</keyword>
<dbReference type="InterPro" id="IPR017441">
    <property type="entry name" value="Protein_kinase_ATP_BS"/>
</dbReference>
<feature type="compositionally biased region" description="Polar residues" evidence="10">
    <location>
        <begin position="53"/>
        <end position="70"/>
    </location>
</feature>
<evidence type="ECO:0000256" key="2">
    <source>
        <dbReference type="ARBA" id="ARBA00022527"/>
    </source>
</evidence>
<dbReference type="GO" id="GO:0005524">
    <property type="term" value="F:ATP binding"/>
    <property type="evidence" value="ECO:0007669"/>
    <property type="project" value="UniProtKB-UniRule"/>
</dbReference>
<evidence type="ECO:0000313" key="12">
    <source>
        <dbReference type="EMBL" id="KAG7663089.1"/>
    </source>
</evidence>
<dbReference type="GO" id="GO:0004674">
    <property type="term" value="F:protein serine/threonine kinase activity"/>
    <property type="evidence" value="ECO:0007669"/>
    <property type="project" value="UniProtKB-KW"/>
</dbReference>
<evidence type="ECO:0000256" key="9">
    <source>
        <dbReference type="PROSITE-ProRule" id="PRU10141"/>
    </source>
</evidence>
<dbReference type="PROSITE" id="PS00107">
    <property type="entry name" value="PROTEIN_KINASE_ATP"/>
    <property type="match status" value="1"/>
</dbReference>
<feature type="compositionally biased region" description="Low complexity" evidence="10">
    <location>
        <begin position="1"/>
        <end position="40"/>
    </location>
</feature>
<evidence type="ECO:0000256" key="10">
    <source>
        <dbReference type="SAM" id="MobiDB-lite"/>
    </source>
</evidence>
<feature type="binding site" evidence="9">
    <location>
        <position position="189"/>
    </location>
    <ligand>
        <name>ATP</name>
        <dbReference type="ChEBI" id="CHEBI:30616"/>
    </ligand>
</feature>
<comment type="catalytic activity">
    <reaction evidence="7">
        <text>L-threonyl-[protein] + ATP = O-phospho-L-threonyl-[protein] + ADP + H(+)</text>
        <dbReference type="Rhea" id="RHEA:46608"/>
        <dbReference type="Rhea" id="RHEA-COMP:11060"/>
        <dbReference type="Rhea" id="RHEA-COMP:11605"/>
        <dbReference type="ChEBI" id="CHEBI:15378"/>
        <dbReference type="ChEBI" id="CHEBI:30013"/>
        <dbReference type="ChEBI" id="CHEBI:30616"/>
        <dbReference type="ChEBI" id="CHEBI:61977"/>
        <dbReference type="ChEBI" id="CHEBI:456216"/>
        <dbReference type="EC" id="2.7.11.1"/>
    </reaction>
</comment>
<feature type="compositionally biased region" description="Basic residues" evidence="10">
    <location>
        <begin position="452"/>
        <end position="463"/>
    </location>
</feature>
<evidence type="ECO:0000256" key="8">
    <source>
        <dbReference type="ARBA" id="ARBA00048679"/>
    </source>
</evidence>
<proteinExistence type="predicted"/>
<accession>A0A8J5Q9A3</accession>
<dbReference type="Proteomes" id="UP000694255">
    <property type="component" value="Unassembled WGS sequence"/>
</dbReference>
<sequence length="557" mass="61491">MADNPSLNSTNSSSRRSLFRNRNSSRSITPFSTTSSSNSKNGGGGGGSTATTQPQPTHSNASSINGDRQVTNSTNGSIGGGGGDSGLEKGGGTSGKLTATPMINSNSIGSTSTGSKKGNHLSLKRFFKKLKPGEKLKHALSSAVEPIDTSLDLFHRYGEVGKLLGAGASGSVNLLQCKKDPNKVYAVKKFRNRLPQEAQSDYEIKVKNEFKVGDYLKHQNIIYTFELIKDYSKISKQKLDPDYYIIMEYCPFDFFNLVMSGLMGTNEIFCYFKQMINGVGFLHENGLAHRDLKLDNCVVNQHGILRLIDFGSAVQFKKEVPQGYTPTSEEIMLDSTHKLSFARGIVGSDPYLSPEVFEPLGPGYDPRTADVWSIAIIYCCMILKRFPWKIPKISDPSYRSFAAPTLINDENTSLENELKVLSMSNGVEETSTTPPPKEENGEGASSNGNNRTQHHHHHHHHHNSGPERLLKLLPEPSRNVIKNMLILDPRKRFLMPDVLSDAFVQGIQVCLEQKDENGEVVVESPSNHSHHLVTEEDLKKLAAEREREKRLKDVGIA</sequence>
<dbReference type="OrthoDB" id="6513151at2759"/>
<feature type="region of interest" description="Disordered" evidence="10">
    <location>
        <begin position="1"/>
        <end position="118"/>
    </location>
</feature>
<dbReference type="GeneID" id="73470199"/>
<dbReference type="InterPro" id="IPR000719">
    <property type="entry name" value="Prot_kinase_dom"/>
</dbReference>
<keyword evidence="2" id="KW-0723">Serine/threonine-protein kinase</keyword>